<gene>
    <name evidence="3" type="ORF">PgNI_05217</name>
</gene>
<keyword evidence="2" id="KW-1185">Reference proteome</keyword>
<dbReference type="Proteomes" id="UP000515153">
    <property type="component" value="Chromosome I"/>
</dbReference>
<accession>A0A6P8B572</accession>
<evidence type="ECO:0008006" key="4">
    <source>
        <dbReference type="Google" id="ProtNLM"/>
    </source>
</evidence>
<evidence type="ECO:0000313" key="2">
    <source>
        <dbReference type="Proteomes" id="UP000515153"/>
    </source>
</evidence>
<proteinExistence type="predicted"/>
<dbReference type="PANTHER" id="PTHR10811">
    <property type="entry name" value="FRINGE-RELATED"/>
    <property type="match status" value="1"/>
</dbReference>
<reference evidence="3" key="2">
    <citation type="submission" date="2019-10" db="EMBL/GenBank/DDBJ databases">
        <authorList>
            <consortium name="NCBI Genome Project"/>
        </authorList>
    </citation>
    <scope>NUCLEOTIDE SEQUENCE</scope>
    <source>
        <strain evidence="3">NI907</strain>
    </source>
</reference>
<dbReference type="Pfam" id="PF04646">
    <property type="entry name" value="DUF604"/>
    <property type="match status" value="1"/>
</dbReference>
<evidence type="ECO:0000256" key="1">
    <source>
        <dbReference type="SAM" id="MobiDB-lite"/>
    </source>
</evidence>
<dbReference type="GeneID" id="41960160"/>
<dbReference type="KEGG" id="pgri:PgNI_05217"/>
<evidence type="ECO:0000313" key="3">
    <source>
        <dbReference type="RefSeq" id="XP_030982295.1"/>
    </source>
</evidence>
<dbReference type="InterPro" id="IPR006740">
    <property type="entry name" value="DUF604"/>
</dbReference>
<feature type="region of interest" description="Disordered" evidence="1">
    <location>
        <begin position="141"/>
        <end position="178"/>
    </location>
</feature>
<organism evidence="2 3">
    <name type="scientific">Pyricularia grisea</name>
    <name type="common">Crabgrass-specific blast fungus</name>
    <name type="synonym">Magnaporthe grisea</name>
    <dbReference type="NCBI Taxonomy" id="148305"/>
    <lineage>
        <taxon>Eukaryota</taxon>
        <taxon>Fungi</taxon>
        <taxon>Dikarya</taxon>
        <taxon>Ascomycota</taxon>
        <taxon>Pezizomycotina</taxon>
        <taxon>Sordariomycetes</taxon>
        <taxon>Sordariomycetidae</taxon>
        <taxon>Magnaporthales</taxon>
        <taxon>Pyriculariaceae</taxon>
        <taxon>Pyricularia</taxon>
    </lineage>
</organism>
<dbReference type="Gene3D" id="3.90.550.50">
    <property type="match status" value="1"/>
</dbReference>
<name>A0A6P8B572_PYRGI</name>
<reference evidence="2 3" key="1">
    <citation type="journal article" date="2019" name="Mol. Biol. Evol.">
        <title>Blast fungal genomes show frequent chromosomal changes, gene gains and losses, and effector gene turnover.</title>
        <authorList>
            <person name="Gomez Luciano L.B."/>
            <person name="Jason Tsai I."/>
            <person name="Chuma I."/>
            <person name="Tosa Y."/>
            <person name="Chen Y.H."/>
            <person name="Li J.Y."/>
            <person name="Li M.Y."/>
            <person name="Jade Lu M.Y."/>
            <person name="Nakayashiki H."/>
            <person name="Li W.H."/>
        </authorList>
    </citation>
    <scope>NUCLEOTIDE SEQUENCE [LARGE SCALE GENOMIC DNA]</scope>
    <source>
        <strain evidence="2 3">NI907</strain>
    </source>
</reference>
<protein>
    <recommendedName>
        <fullName evidence="4">Glycosyltransferase family 31 protein</fullName>
    </recommendedName>
</protein>
<reference evidence="3" key="3">
    <citation type="submission" date="2025-08" db="UniProtKB">
        <authorList>
            <consortium name="RefSeq"/>
        </authorList>
    </citation>
    <scope>IDENTIFICATION</scope>
    <source>
        <strain evidence="3">NI907</strain>
    </source>
</reference>
<dbReference type="AlphaFoldDB" id="A0A6P8B572"/>
<sequence length="607" mass="68161">MPLSMNLLKCLWISVPIDHGHASSFLRNNAALLCKSQPNQQSSTPRLIRDALELRRNCTLKIASLVSSLQRSFTSKPAWDTIQDFNLTLAEGKESNMLPSLRFQRLVPIAVLVLVCFFLLSSQLQETPDSDFDAVEGAINRPEGASNADSQAQTPAPPSTPTTPETNSDDVADKPAPSQCASEIERLRAFGLSSQFIYHRRCIQPKHTSDAPRDVVTKIQKPLIQKGAHINLDTCTHDDLPPCSPLTLEVPSKHPAKKYPHLLFGISTMYKRLEESLPAFETWLGGSESPMVAVVVDAEPENEAPKDFEAVEAMYRRAGIKLTCVKPRNSTLSVDQNHFTVIEDLFEAATPEIKWIGLLDDDTFFPSLYNLDKELAKYDYKKSVWLGALSEDLEAIRNWGVMAFGGAGVFLSVPLAKELTPRIPDCINNARRETGDAILRDCIFDETHTKLTTVTGLYQHDLRGDISGFYESGVRPLSLHHWKSWYHAPVDKMASVVNVCGDCFLQRWRFGHDTLFANGYSITQYPGVEGGLDNLDLERTETTWVTNRNDFDWSLGPLRERLADGKKKSYLLVDIKQSDMNLNQFYVFKGKAENQEIDELVEIIWEL</sequence>
<dbReference type="RefSeq" id="XP_030982295.1">
    <property type="nucleotide sequence ID" value="XM_031125251.1"/>
</dbReference>